<dbReference type="PROSITE" id="PS50830">
    <property type="entry name" value="TNASE_3"/>
    <property type="match status" value="1"/>
</dbReference>
<dbReference type="Pfam" id="PF00565">
    <property type="entry name" value="SNase"/>
    <property type="match status" value="1"/>
</dbReference>
<dbReference type="SMART" id="SM00318">
    <property type="entry name" value="SNc"/>
    <property type="match status" value="1"/>
</dbReference>
<organism evidence="6 7">
    <name type="scientific">Candidatus Nitrosocosmicus oleophilus</name>
    <dbReference type="NCBI Taxonomy" id="1353260"/>
    <lineage>
        <taxon>Archaea</taxon>
        <taxon>Nitrososphaerota</taxon>
        <taxon>Nitrososphaeria</taxon>
        <taxon>Nitrososphaerales</taxon>
        <taxon>Nitrososphaeraceae</taxon>
        <taxon>Candidatus Nitrosocosmicus</taxon>
    </lineage>
</organism>
<dbReference type="PANTHER" id="PTHR12302:SF3">
    <property type="entry name" value="SERINE_THREONINE-PROTEIN KINASE 31"/>
    <property type="match status" value="1"/>
</dbReference>
<dbReference type="KEGG" id="taa:NMY3_00683"/>
<feature type="compositionally biased region" description="Basic and acidic residues" evidence="4">
    <location>
        <begin position="183"/>
        <end position="194"/>
    </location>
</feature>
<dbReference type="EC" id="3.1.31.1" evidence="6"/>
<sequence length="218" mass="23751">MRHFLFYETIFIFLVFLGTTIFSNQVWATSLNSDLVTTSSNFSGTVTKVIDGDTLDVTTIEGETITVRLALIDAPETDESGFDEAKNFMTEQCLDKNSEVDPDNNQGLTYGRTVAVVYCDGVNVNEAILDNGFADVYQDFCDVSEFADSNWAQEHGCSSNNSNKDNEDKVESSGINNNQLDNNGKDLDCKDFGEKNIPVGGNDPNNLDADGDGVGCEG</sequence>
<feature type="region of interest" description="Disordered" evidence="4">
    <location>
        <begin position="153"/>
        <end position="218"/>
    </location>
</feature>
<feature type="domain" description="TNase-like" evidence="5">
    <location>
        <begin position="40"/>
        <end position="137"/>
    </location>
</feature>
<dbReference type="InterPro" id="IPR016071">
    <property type="entry name" value="Staphylococal_nuclease_OB-fold"/>
</dbReference>
<evidence type="ECO:0000313" key="7">
    <source>
        <dbReference type="Proteomes" id="UP000058925"/>
    </source>
</evidence>
<evidence type="ECO:0000256" key="3">
    <source>
        <dbReference type="ARBA" id="ARBA00022801"/>
    </source>
</evidence>
<evidence type="ECO:0000256" key="4">
    <source>
        <dbReference type="SAM" id="MobiDB-lite"/>
    </source>
</evidence>
<dbReference type="EMBL" id="CP012850">
    <property type="protein sequence ID" value="ALI34892.1"/>
    <property type="molecule type" value="Genomic_DNA"/>
</dbReference>
<keyword evidence="7" id="KW-1185">Reference proteome</keyword>
<protein>
    <submittedName>
        <fullName evidence="6">Thermonuclease</fullName>
        <ecNumber evidence="6">3.1.31.1</ecNumber>
    </submittedName>
</protein>
<dbReference type="SUPFAM" id="SSF50199">
    <property type="entry name" value="Staphylococcal nuclease"/>
    <property type="match status" value="1"/>
</dbReference>
<reference evidence="7" key="1">
    <citation type="submission" date="2015-10" db="EMBL/GenBank/DDBJ databases">
        <title>Niche specialization of a soil ammonia-oxidizing archaeon, Candidatus Nitrosocosmicus oleophilus.</title>
        <authorList>
            <person name="Jung M.-Y."/>
            <person name="Rhee S.-K."/>
        </authorList>
    </citation>
    <scope>NUCLEOTIDE SEQUENCE [LARGE SCALE GENOMIC DNA]</scope>
    <source>
        <strain evidence="7">MY3</strain>
    </source>
</reference>
<dbReference type="AlphaFoldDB" id="A0A654M6B2"/>
<gene>
    <name evidence="6" type="primary">nuc</name>
    <name evidence="6" type="ORF">NMY3_00683</name>
</gene>
<evidence type="ECO:0000313" key="6">
    <source>
        <dbReference type="EMBL" id="ALI34892.1"/>
    </source>
</evidence>
<dbReference type="Gene3D" id="2.40.50.90">
    <property type="match status" value="1"/>
</dbReference>
<name>A0A654M6B2_9ARCH</name>
<evidence type="ECO:0000259" key="5">
    <source>
        <dbReference type="PROSITE" id="PS50830"/>
    </source>
</evidence>
<dbReference type="PANTHER" id="PTHR12302">
    <property type="entry name" value="EBNA2 BINDING PROTEIN P100"/>
    <property type="match status" value="1"/>
</dbReference>
<dbReference type="PROSITE" id="PS01123">
    <property type="entry name" value="TNASE_1"/>
    <property type="match status" value="1"/>
</dbReference>
<dbReference type="Proteomes" id="UP000058925">
    <property type="component" value="Chromosome"/>
</dbReference>
<feature type="compositionally biased region" description="Polar residues" evidence="4">
    <location>
        <begin position="173"/>
        <end position="182"/>
    </location>
</feature>
<accession>A0A654M6B2</accession>
<evidence type="ECO:0000256" key="2">
    <source>
        <dbReference type="ARBA" id="ARBA00022759"/>
    </source>
</evidence>
<proteinExistence type="predicted"/>
<keyword evidence="3 6" id="KW-0378">Hydrolase</keyword>
<dbReference type="GO" id="GO:0003676">
    <property type="term" value="F:nucleic acid binding"/>
    <property type="evidence" value="ECO:0007669"/>
    <property type="project" value="InterPro"/>
</dbReference>
<dbReference type="InterPro" id="IPR002071">
    <property type="entry name" value="Thermonucl_AS"/>
</dbReference>
<dbReference type="GO" id="GO:1990599">
    <property type="term" value="F:3' overhang single-stranded DNA endodeoxyribonuclease activity"/>
    <property type="evidence" value="ECO:0007669"/>
    <property type="project" value="UniProtKB-EC"/>
</dbReference>
<keyword evidence="2" id="KW-0255">Endonuclease</keyword>
<evidence type="ECO:0000256" key="1">
    <source>
        <dbReference type="ARBA" id="ARBA00022722"/>
    </source>
</evidence>
<keyword evidence="1" id="KW-0540">Nuclease</keyword>
<dbReference type="InterPro" id="IPR035437">
    <property type="entry name" value="SNase_OB-fold_sf"/>
</dbReference>